<sequence length="556" mass="59344">MVEFGTTQSLDDSNMLPAEAQAESSQKQLIGIAGETPEPMINHAGGNASEVGRIQKASEQSARSRTAAQDLVLKRLRILNKKIQRFRSYQGGSNLNADQKAGLASLPGLEAAAKELEDLASGLEAIAKEESAKDQAARLAAESDLRNATESAVNVYKETCLPLLTALVRVHATLRPSSSPSSNFMASDLPVELQSLSRPDVDVVDELFGLLKMGDAQGVIERIQLLKPTPIGKVLHLGDASTAESSGSTPVFSPQPLATINLPTEGSYAVPDVVQNDNELDSFRFQPEVAEQPVSRNIQPTKPAQPEMSFIQSSELVEGEVVNRNPPVEEPPVSKVEERVEPPSVPEKKTTHEKKTSHSQPNIAKIVGLNWADDDEDHSGEEELARIRAQFNMPPLASASSDTASDKPSIAAAGPAPLPNLAANKSSSPLSTSETLMSAQSHARTVQPPPEIPPQSNKSRSNTRSASGASTNISQQRQNNAPTIGRGRGRGGFHQAGKPLIKPAEPEPAMEDDGFQIATRRRGPPAHQARGTTNNGRGGNRGSMANRQNGPQRRQG</sequence>
<feature type="region of interest" description="Disordered" evidence="1">
    <location>
        <begin position="1"/>
        <end position="27"/>
    </location>
</feature>
<name>A0A8K0JGX5_9TREE</name>
<feature type="compositionally biased region" description="Basic and acidic residues" evidence="1">
    <location>
        <begin position="335"/>
        <end position="356"/>
    </location>
</feature>
<comment type="caution">
    <text evidence="2">The sequence shown here is derived from an EMBL/GenBank/DDBJ whole genome shotgun (WGS) entry which is preliminary data.</text>
</comment>
<dbReference type="AlphaFoldDB" id="A0A8K0JGX5"/>
<dbReference type="OrthoDB" id="2409325at2759"/>
<feature type="region of interest" description="Disordered" evidence="1">
    <location>
        <begin position="318"/>
        <end position="556"/>
    </location>
</feature>
<feature type="compositionally biased region" description="Polar residues" evidence="1">
    <location>
        <begin position="543"/>
        <end position="556"/>
    </location>
</feature>
<dbReference type="Proteomes" id="UP000812966">
    <property type="component" value="Unassembled WGS sequence"/>
</dbReference>
<evidence type="ECO:0000313" key="3">
    <source>
        <dbReference type="Proteomes" id="UP000812966"/>
    </source>
</evidence>
<feature type="compositionally biased region" description="Polar residues" evidence="1">
    <location>
        <begin position="1"/>
        <end position="12"/>
    </location>
</feature>
<dbReference type="EMBL" id="JABELV010000134">
    <property type="protein sequence ID" value="KAG7529831.1"/>
    <property type="molecule type" value="Genomic_DNA"/>
</dbReference>
<feature type="compositionally biased region" description="Low complexity" evidence="1">
    <location>
        <begin position="411"/>
        <end position="424"/>
    </location>
</feature>
<feature type="compositionally biased region" description="Polar residues" evidence="1">
    <location>
        <begin position="425"/>
        <end position="444"/>
    </location>
</feature>
<evidence type="ECO:0000313" key="2">
    <source>
        <dbReference type="EMBL" id="KAG7529831.1"/>
    </source>
</evidence>
<accession>A0A8K0JGX5</accession>
<feature type="compositionally biased region" description="Polar residues" evidence="1">
    <location>
        <begin position="454"/>
        <end position="482"/>
    </location>
</feature>
<feature type="compositionally biased region" description="Low complexity" evidence="1">
    <location>
        <begin position="319"/>
        <end position="334"/>
    </location>
</feature>
<gene>
    <name evidence="2" type="ORF">FFLO_05371</name>
</gene>
<evidence type="ECO:0000256" key="1">
    <source>
        <dbReference type="SAM" id="MobiDB-lite"/>
    </source>
</evidence>
<reference evidence="2" key="1">
    <citation type="submission" date="2020-04" db="EMBL/GenBank/DDBJ databases">
        <title>Analysis of mating type loci in Filobasidium floriforme.</title>
        <authorList>
            <person name="Nowrousian M."/>
        </authorList>
    </citation>
    <scope>NUCLEOTIDE SEQUENCE</scope>
    <source>
        <strain evidence="2">CBS 6242</strain>
    </source>
</reference>
<organism evidence="2 3">
    <name type="scientific">Filobasidium floriforme</name>
    <dbReference type="NCBI Taxonomy" id="5210"/>
    <lineage>
        <taxon>Eukaryota</taxon>
        <taxon>Fungi</taxon>
        <taxon>Dikarya</taxon>
        <taxon>Basidiomycota</taxon>
        <taxon>Agaricomycotina</taxon>
        <taxon>Tremellomycetes</taxon>
        <taxon>Filobasidiales</taxon>
        <taxon>Filobasidiaceae</taxon>
        <taxon>Filobasidium</taxon>
    </lineage>
</organism>
<protein>
    <submittedName>
        <fullName evidence="2">Uncharacterized protein</fullName>
    </submittedName>
</protein>
<proteinExistence type="predicted"/>
<keyword evidence="3" id="KW-1185">Reference proteome</keyword>